<dbReference type="Proteomes" id="UP001152795">
    <property type="component" value="Unassembled WGS sequence"/>
</dbReference>
<dbReference type="Gene3D" id="3.30.420.10">
    <property type="entry name" value="Ribonuclease H-like superfamily/Ribonuclease H"/>
    <property type="match status" value="1"/>
</dbReference>
<sequence>MAELPQGPWQDIAIDFMGPLPSGDYVFVATDCYSRYVEVTIAKRNTAEFAIKSLENMFAAHGLPWTVTSDNGPHFVAETFESFLQENGIEHRKTTPLWPQANGKIERQNRSLLKRMQIARVEGQDWRKAVQTYLIAYRNTPHPTTGMCPAELMFRRKLRTKLG</sequence>
<dbReference type="InterPro" id="IPR012337">
    <property type="entry name" value="RNaseH-like_sf"/>
</dbReference>
<dbReference type="PANTHER" id="PTHR37984:SF11">
    <property type="entry name" value="INTEGRASE CATALYTIC DOMAIN-CONTAINING PROTEIN"/>
    <property type="match status" value="1"/>
</dbReference>
<dbReference type="PROSITE" id="PS50994">
    <property type="entry name" value="INTEGRASE"/>
    <property type="match status" value="1"/>
</dbReference>
<reference evidence="1" key="1">
    <citation type="submission" date="2020-04" db="EMBL/GenBank/DDBJ databases">
        <authorList>
            <person name="Alioto T."/>
            <person name="Alioto T."/>
            <person name="Gomez Garrido J."/>
        </authorList>
    </citation>
    <scope>NUCLEOTIDE SEQUENCE</scope>
    <source>
        <strain evidence="1">A484AB</strain>
    </source>
</reference>
<dbReference type="InterPro" id="IPR050951">
    <property type="entry name" value="Retrovirus_Pol_polyprotein"/>
</dbReference>
<dbReference type="InterPro" id="IPR001584">
    <property type="entry name" value="Integrase_cat-core"/>
</dbReference>
<dbReference type="PANTHER" id="PTHR37984">
    <property type="entry name" value="PROTEIN CBG26694"/>
    <property type="match status" value="1"/>
</dbReference>
<evidence type="ECO:0000313" key="1">
    <source>
        <dbReference type="EMBL" id="CAB4011802.1"/>
    </source>
</evidence>
<protein>
    <submittedName>
        <fullName evidence="1">PREDICTED: uncharacterized protein K02A2.6-like</fullName>
    </submittedName>
</protein>
<name>A0A6S7J2X6_PARCT</name>
<dbReference type="GO" id="GO:0015074">
    <property type="term" value="P:DNA integration"/>
    <property type="evidence" value="ECO:0007669"/>
    <property type="project" value="InterPro"/>
</dbReference>
<dbReference type="Pfam" id="PF00665">
    <property type="entry name" value="rve"/>
    <property type="match status" value="1"/>
</dbReference>
<dbReference type="OrthoDB" id="775972at2759"/>
<comment type="caution">
    <text evidence="1">The sequence shown here is derived from an EMBL/GenBank/DDBJ whole genome shotgun (WGS) entry which is preliminary data.</text>
</comment>
<dbReference type="InterPro" id="IPR036397">
    <property type="entry name" value="RNaseH_sf"/>
</dbReference>
<organism evidence="1 2">
    <name type="scientific">Paramuricea clavata</name>
    <name type="common">Red gorgonian</name>
    <name type="synonym">Violescent sea-whip</name>
    <dbReference type="NCBI Taxonomy" id="317549"/>
    <lineage>
        <taxon>Eukaryota</taxon>
        <taxon>Metazoa</taxon>
        <taxon>Cnidaria</taxon>
        <taxon>Anthozoa</taxon>
        <taxon>Octocorallia</taxon>
        <taxon>Malacalcyonacea</taxon>
        <taxon>Plexauridae</taxon>
        <taxon>Paramuricea</taxon>
    </lineage>
</organism>
<dbReference type="FunFam" id="3.30.420.10:FF:000063">
    <property type="entry name" value="Retrovirus-related Pol polyprotein from transposon 297-like Protein"/>
    <property type="match status" value="1"/>
</dbReference>
<dbReference type="AlphaFoldDB" id="A0A6S7J2X6"/>
<dbReference type="EMBL" id="CACRXK020007269">
    <property type="protein sequence ID" value="CAB4011802.1"/>
    <property type="molecule type" value="Genomic_DNA"/>
</dbReference>
<dbReference type="SUPFAM" id="SSF53098">
    <property type="entry name" value="Ribonuclease H-like"/>
    <property type="match status" value="1"/>
</dbReference>
<proteinExistence type="predicted"/>
<evidence type="ECO:0000313" key="2">
    <source>
        <dbReference type="Proteomes" id="UP001152795"/>
    </source>
</evidence>
<accession>A0A6S7J2X6</accession>
<dbReference type="GO" id="GO:0003676">
    <property type="term" value="F:nucleic acid binding"/>
    <property type="evidence" value="ECO:0007669"/>
    <property type="project" value="InterPro"/>
</dbReference>
<keyword evidence="2" id="KW-1185">Reference proteome</keyword>
<gene>
    <name evidence="1" type="ORF">PACLA_8A076184</name>
</gene>